<proteinExistence type="predicted"/>
<evidence type="ECO:0000256" key="1">
    <source>
        <dbReference type="SAM" id="SignalP"/>
    </source>
</evidence>
<feature type="chain" id="PRO_5041421758" evidence="1">
    <location>
        <begin position="25"/>
        <end position="207"/>
    </location>
</feature>
<gene>
    <name evidence="2" type="ORF">EDD18DRAFT_747331</name>
</gene>
<evidence type="ECO:0000313" key="3">
    <source>
        <dbReference type="Proteomes" id="UP001175228"/>
    </source>
</evidence>
<evidence type="ECO:0000313" key="2">
    <source>
        <dbReference type="EMBL" id="KAK0501731.1"/>
    </source>
</evidence>
<organism evidence="2 3">
    <name type="scientific">Armillaria luteobubalina</name>
    <dbReference type="NCBI Taxonomy" id="153913"/>
    <lineage>
        <taxon>Eukaryota</taxon>
        <taxon>Fungi</taxon>
        <taxon>Dikarya</taxon>
        <taxon>Basidiomycota</taxon>
        <taxon>Agaricomycotina</taxon>
        <taxon>Agaricomycetes</taxon>
        <taxon>Agaricomycetidae</taxon>
        <taxon>Agaricales</taxon>
        <taxon>Marasmiineae</taxon>
        <taxon>Physalacriaceae</taxon>
        <taxon>Armillaria</taxon>
    </lineage>
</organism>
<feature type="signal peptide" evidence="1">
    <location>
        <begin position="1"/>
        <end position="24"/>
    </location>
</feature>
<reference evidence="2" key="1">
    <citation type="submission" date="2023-06" db="EMBL/GenBank/DDBJ databases">
        <authorList>
            <consortium name="Lawrence Berkeley National Laboratory"/>
            <person name="Ahrendt S."/>
            <person name="Sahu N."/>
            <person name="Indic B."/>
            <person name="Wong-Bajracharya J."/>
            <person name="Merenyi Z."/>
            <person name="Ke H.-M."/>
            <person name="Monk M."/>
            <person name="Kocsube S."/>
            <person name="Drula E."/>
            <person name="Lipzen A."/>
            <person name="Balint B."/>
            <person name="Henrissat B."/>
            <person name="Andreopoulos B."/>
            <person name="Martin F.M."/>
            <person name="Harder C.B."/>
            <person name="Rigling D."/>
            <person name="Ford K.L."/>
            <person name="Foster G.D."/>
            <person name="Pangilinan J."/>
            <person name="Papanicolaou A."/>
            <person name="Barry K."/>
            <person name="LaButti K."/>
            <person name="Viragh M."/>
            <person name="Koriabine M."/>
            <person name="Yan M."/>
            <person name="Riley R."/>
            <person name="Champramary S."/>
            <person name="Plett K.L."/>
            <person name="Tsai I.J."/>
            <person name="Slot J."/>
            <person name="Sipos G."/>
            <person name="Plett J."/>
            <person name="Nagy L.G."/>
            <person name="Grigoriev I.V."/>
        </authorList>
    </citation>
    <scope>NUCLEOTIDE SEQUENCE</scope>
    <source>
        <strain evidence="2">HWK02</strain>
    </source>
</reference>
<keyword evidence="3" id="KW-1185">Reference proteome</keyword>
<dbReference type="Proteomes" id="UP001175228">
    <property type="component" value="Unassembled WGS sequence"/>
</dbReference>
<dbReference type="AlphaFoldDB" id="A0AA39TVJ5"/>
<protein>
    <submittedName>
        <fullName evidence="2">Uncharacterized protein</fullName>
    </submittedName>
</protein>
<sequence length="207" mass="22898">MGRTLVFIATLFLSFVSQTPVVTAQNMGRLLHLASSLELLPTLLEVSRPRTNIYPMLVCIRPGNLGTPNRRRWPPKELIWTAGAALAFHLPPAAFLRTFQDNGSIDTSTATEESDCQSTAAIPQREEFFEESDLVPMNTELDFVYAFFCLWSAAFSLFYTDIYNFSAGISGLPFLVCVVSSSTIKGCCRPLLSTWMAHKDSVASRSG</sequence>
<dbReference type="EMBL" id="JAUEPU010000006">
    <property type="protein sequence ID" value="KAK0501731.1"/>
    <property type="molecule type" value="Genomic_DNA"/>
</dbReference>
<name>A0AA39TVJ5_9AGAR</name>
<accession>A0AA39TVJ5</accession>
<keyword evidence="1" id="KW-0732">Signal</keyword>
<comment type="caution">
    <text evidence="2">The sequence shown here is derived from an EMBL/GenBank/DDBJ whole genome shotgun (WGS) entry which is preliminary data.</text>
</comment>